<gene>
    <name evidence="5" type="ORF">SK128_027284</name>
</gene>
<comment type="similarity">
    <text evidence="1">Belongs to the importin alpha family.</text>
</comment>
<evidence type="ECO:0000256" key="3">
    <source>
        <dbReference type="ARBA" id="ARBA00022927"/>
    </source>
</evidence>
<evidence type="ECO:0000256" key="1">
    <source>
        <dbReference type="ARBA" id="ARBA00010394"/>
    </source>
</evidence>
<feature type="repeat" description="ARM" evidence="4">
    <location>
        <begin position="27"/>
        <end position="69"/>
    </location>
</feature>
<sequence length="83" mass="9138">MQHEALWIITNIASGSNDETQEVVDSGAVKFLIDLLRSPDLSVQEQSLWAIGNITGDSAELRDYVVQAGLLEPLFNLLKEDVP</sequence>
<dbReference type="PROSITE" id="PS50176">
    <property type="entry name" value="ARM_REPEAT"/>
    <property type="match status" value="1"/>
</dbReference>
<keyword evidence="2" id="KW-0813">Transport</keyword>
<dbReference type="AlphaFoldDB" id="A0AAN8X0F6"/>
<evidence type="ECO:0000313" key="5">
    <source>
        <dbReference type="EMBL" id="KAK7075387.1"/>
    </source>
</evidence>
<name>A0AAN8X0F6_HALRR</name>
<comment type="caution">
    <text evidence="5">The sequence shown here is derived from an EMBL/GenBank/DDBJ whole genome shotgun (WGS) entry which is preliminary data.</text>
</comment>
<dbReference type="PANTHER" id="PTHR23316">
    <property type="entry name" value="IMPORTIN ALPHA"/>
    <property type="match status" value="1"/>
</dbReference>
<dbReference type="SMART" id="SM00185">
    <property type="entry name" value="ARM"/>
    <property type="match status" value="1"/>
</dbReference>
<dbReference type="Proteomes" id="UP001381693">
    <property type="component" value="Unassembled WGS sequence"/>
</dbReference>
<dbReference type="InterPro" id="IPR011989">
    <property type="entry name" value="ARM-like"/>
</dbReference>
<evidence type="ECO:0000256" key="2">
    <source>
        <dbReference type="ARBA" id="ARBA00022448"/>
    </source>
</evidence>
<feature type="non-terminal residue" evidence="5">
    <location>
        <position position="83"/>
    </location>
</feature>
<dbReference type="EMBL" id="JAXCGZ010010910">
    <property type="protein sequence ID" value="KAK7075387.1"/>
    <property type="molecule type" value="Genomic_DNA"/>
</dbReference>
<dbReference type="InterPro" id="IPR016024">
    <property type="entry name" value="ARM-type_fold"/>
</dbReference>
<organism evidence="5 6">
    <name type="scientific">Halocaridina rubra</name>
    <name type="common">Hawaiian red shrimp</name>
    <dbReference type="NCBI Taxonomy" id="373956"/>
    <lineage>
        <taxon>Eukaryota</taxon>
        <taxon>Metazoa</taxon>
        <taxon>Ecdysozoa</taxon>
        <taxon>Arthropoda</taxon>
        <taxon>Crustacea</taxon>
        <taxon>Multicrustacea</taxon>
        <taxon>Malacostraca</taxon>
        <taxon>Eumalacostraca</taxon>
        <taxon>Eucarida</taxon>
        <taxon>Decapoda</taxon>
        <taxon>Pleocyemata</taxon>
        <taxon>Caridea</taxon>
        <taxon>Atyoidea</taxon>
        <taxon>Atyidae</taxon>
        <taxon>Halocaridina</taxon>
    </lineage>
</organism>
<keyword evidence="6" id="KW-1185">Reference proteome</keyword>
<accession>A0AAN8X0F6</accession>
<evidence type="ECO:0000313" key="6">
    <source>
        <dbReference type="Proteomes" id="UP001381693"/>
    </source>
</evidence>
<reference evidence="5 6" key="1">
    <citation type="submission" date="2023-11" db="EMBL/GenBank/DDBJ databases">
        <title>Halocaridina rubra genome assembly.</title>
        <authorList>
            <person name="Smith C."/>
        </authorList>
    </citation>
    <scope>NUCLEOTIDE SEQUENCE [LARGE SCALE GENOMIC DNA]</scope>
    <source>
        <strain evidence="5">EP-1</strain>
        <tissue evidence="5">Whole</tissue>
    </source>
</reference>
<dbReference type="SUPFAM" id="SSF48371">
    <property type="entry name" value="ARM repeat"/>
    <property type="match status" value="1"/>
</dbReference>
<dbReference type="Gene3D" id="1.25.10.10">
    <property type="entry name" value="Leucine-rich Repeat Variant"/>
    <property type="match status" value="1"/>
</dbReference>
<dbReference type="GO" id="GO:0015031">
    <property type="term" value="P:protein transport"/>
    <property type="evidence" value="ECO:0007669"/>
    <property type="project" value="UniProtKB-KW"/>
</dbReference>
<proteinExistence type="inferred from homology"/>
<evidence type="ECO:0000256" key="4">
    <source>
        <dbReference type="PROSITE-ProRule" id="PRU00259"/>
    </source>
</evidence>
<protein>
    <submittedName>
        <fullName evidence="5">Uncharacterized protein</fullName>
    </submittedName>
</protein>
<dbReference type="InterPro" id="IPR000225">
    <property type="entry name" value="Armadillo"/>
</dbReference>
<dbReference type="Pfam" id="PF00514">
    <property type="entry name" value="Arm"/>
    <property type="match status" value="1"/>
</dbReference>
<keyword evidence="3" id="KW-0653">Protein transport</keyword>